<evidence type="ECO:0000313" key="1">
    <source>
        <dbReference type="EMBL" id="KAE9391073.1"/>
    </source>
</evidence>
<dbReference type="EMBL" id="ML769637">
    <property type="protein sequence ID" value="KAE9391073.1"/>
    <property type="molecule type" value="Genomic_DNA"/>
</dbReference>
<protein>
    <recommendedName>
        <fullName evidence="3">F-box domain-containing protein</fullName>
    </recommendedName>
</protein>
<dbReference type="SUPFAM" id="SSF52047">
    <property type="entry name" value="RNI-like"/>
    <property type="match status" value="1"/>
</dbReference>
<dbReference type="OrthoDB" id="3070253at2759"/>
<gene>
    <name evidence="1" type="ORF">BT96DRAFT_1024268</name>
</gene>
<evidence type="ECO:0000313" key="2">
    <source>
        <dbReference type="Proteomes" id="UP000799118"/>
    </source>
</evidence>
<sequence length="414" mass="46433">MIEPLPNELVDCILSHLYTDAATLFTCALVGRAWVRSSQRGIFHSITLKYRGHPESSIDFNAYLRTKKRLVESLDANPRLGSYASSLDLELPISFAANLDQWKALYTFTAAIVQRLYNLHTAFLRRISWDRISLSLREVLSYMLEAPSLTRIYFDAFFILTFPQLASLLSQMKHLKRLEVASLTCNSWDVPSALISPDPLSGPGLEGAGPPSRSIHLNHLLLCSNPAASWFLADSCPFALQNLESLELRHMWSTLEHELAVPMVQRFGGSLKKLVLELSNVNGPSVIHLGHMPNLNTAELIMLATRDGSNAPSWLRSFFEPFLNSDGRRHPLQCLKIDLMCCNHVGVLETPQLDQWAAFDAVLEKPEFTLLERFLLDIRIIGRSITSDSTQLLSGKLPFLKDSGKLKVSVECDT</sequence>
<dbReference type="AlphaFoldDB" id="A0A6A4H022"/>
<organism evidence="1 2">
    <name type="scientific">Gymnopus androsaceus JB14</name>
    <dbReference type="NCBI Taxonomy" id="1447944"/>
    <lineage>
        <taxon>Eukaryota</taxon>
        <taxon>Fungi</taxon>
        <taxon>Dikarya</taxon>
        <taxon>Basidiomycota</taxon>
        <taxon>Agaricomycotina</taxon>
        <taxon>Agaricomycetes</taxon>
        <taxon>Agaricomycetidae</taxon>
        <taxon>Agaricales</taxon>
        <taxon>Marasmiineae</taxon>
        <taxon>Omphalotaceae</taxon>
        <taxon>Gymnopus</taxon>
    </lineage>
</organism>
<dbReference type="InterPro" id="IPR036047">
    <property type="entry name" value="F-box-like_dom_sf"/>
</dbReference>
<dbReference type="Proteomes" id="UP000799118">
    <property type="component" value="Unassembled WGS sequence"/>
</dbReference>
<accession>A0A6A4H022</accession>
<evidence type="ECO:0008006" key="3">
    <source>
        <dbReference type="Google" id="ProtNLM"/>
    </source>
</evidence>
<dbReference type="SUPFAM" id="SSF81383">
    <property type="entry name" value="F-box domain"/>
    <property type="match status" value="1"/>
</dbReference>
<name>A0A6A4H022_9AGAR</name>
<reference evidence="1" key="1">
    <citation type="journal article" date="2019" name="Environ. Microbiol.">
        <title>Fungal ecological strategies reflected in gene transcription - a case study of two litter decomposers.</title>
        <authorList>
            <person name="Barbi F."/>
            <person name="Kohler A."/>
            <person name="Barry K."/>
            <person name="Baskaran P."/>
            <person name="Daum C."/>
            <person name="Fauchery L."/>
            <person name="Ihrmark K."/>
            <person name="Kuo A."/>
            <person name="LaButti K."/>
            <person name="Lipzen A."/>
            <person name="Morin E."/>
            <person name="Grigoriev I.V."/>
            <person name="Henrissat B."/>
            <person name="Lindahl B."/>
            <person name="Martin F."/>
        </authorList>
    </citation>
    <scope>NUCLEOTIDE SEQUENCE</scope>
    <source>
        <strain evidence="1">JB14</strain>
    </source>
</reference>
<keyword evidence="2" id="KW-1185">Reference proteome</keyword>
<proteinExistence type="predicted"/>